<evidence type="ECO:0000313" key="1">
    <source>
        <dbReference type="EMBL" id="GAI18080.1"/>
    </source>
</evidence>
<comment type="caution">
    <text evidence="1">The sequence shown here is derived from an EMBL/GenBank/DDBJ whole genome shotgun (WGS) entry which is preliminary data.</text>
</comment>
<dbReference type="AlphaFoldDB" id="X1MTR6"/>
<feature type="non-terminal residue" evidence="1">
    <location>
        <position position="1"/>
    </location>
</feature>
<dbReference type="EMBL" id="BARV01006975">
    <property type="protein sequence ID" value="GAI18080.1"/>
    <property type="molecule type" value="Genomic_DNA"/>
</dbReference>
<sequence length="172" mass="18385">DFQASCGSTGWLPAGGEIRSVVCSTKGGRFQTQFDSQSVPGSGVPKTNLQTMSLTWRLAWGGVDFNGHWAMEAANDVTTPTSGAWNTNLAQTLLRINWTDSDAIDEMLEIQLENGALVTIAETADVTKWISYRLSSGYTEGTDWTEYTVAVEDSGGGGPTVGQPCTLRGVNI</sequence>
<organism evidence="1">
    <name type="scientific">marine sediment metagenome</name>
    <dbReference type="NCBI Taxonomy" id="412755"/>
    <lineage>
        <taxon>unclassified sequences</taxon>
        <taxon>metagenomes</taxon>
        <taxon>ecological metagenomes</taxon>
    </lineage>
</organism>
<accession>X1MTR6</accession>
<proteinExistence type="predicted"/>
<reference evidence="1" key="1">
    <citation type="journal article" date="2014" name="Front. Microbiol.">
        <title>High frequency of phylogenetically diverse reductive dehalogenase-homologous genes in deep subseafloor sedimentary metagenomes.</title>
        <authorList>
            <person name="Kawai M."/>
            <person name="Futagami T."/>
            <person name="Toyoda A."/>
            <person name="Takaki Y."/>
            <person name="Nishi S."/>
            <person name="Hori S."/>
            <person name="Arai W."/>
            <person name="Tsubouchi T."/>
            <person name="Morono Y."/>
            <person name="Uchiyama I."/>
            <person name="Ito T."/>
            <person name="Fujiyama A."/>
            <person name="Inagaki F."/>
            <person name="Takami H."/>
        </authorList>
    </citation>
    <scope>NUCLEOTIDE SEQUENCE</scope>
    <source>
        <strain evidence="1">Expedition CK06-06</strain>
    </source>
</reference>
<protein>
    <submittedName>
        <fullName evidence="1">Uncharacterized protein</fullName>
    </submittedName>
</protein>
<gene>
    <name evidence="1" type="ORF">S06H3_14265</name>
</gene>
<name>X1MTR6_9ZZZZ</name>